<dbReference type="PANTHER" id="PTHR32444">
    <property type="entry name" value="BULB-TYPE LECTIN DOMAIN-CONTAINING PROTEIN"/>
    <property type="match status" value="1"/>
</dbReference>
<dbReference type="RefSeq" id="XP_039119743.1">
    <property type="nucleotide sequence ID" value="XM_039263809.1"/>
</dbReference>
<dbReference type="AlphaFoldDB" id="A0AB40AY39"/>
<organism evidence="2 3">
    <name type="scientific">Dioscorea cayennensis subsp. rotundata</name>
    <name type="common">White Guinea yam</name>
    <name type="synonym">Dioscorea rotundata</name>
    <dbReference type="NCBI Taxonomy" id="55577"/>
    <lineage>
        <taxon>Eukaryota</taxon>
        <taxon>Viridiplantae</taxon>
        <taxon>Streptophyta</taxon>
        <taxon>Embryophyta</taxon>
        <taxon>Tracheophyta</taxon>
        <taxon>Spermatophyta</taxon>
        <taxon>Magnoliopsida</taxon>
        <taxon>Liliopsida</taxon>
        <taxon>Dioscoreales</taxon>
        <taxon>Dioscoreaceae</taxon>
        <taxon>Dioscorea</taxon>
    </lineage>
</organism>
<dbReference type="InterPro" id="IPR003609">
    <property type="entry name" value="Pan_app"/>
</dbReference>
<accession>A0AB40AY39</accession>
<dbReference type="Proteomes" id="UP001515500">
    <property type="component" value="Unplaced"/>
</dbReference>
<sequence length="153" mass="17376">MTNHFVWIESTGMWNFFMNYPKNECQEYQDVGLTACAPSMSGPYAGACKGSPKSPQEWPIMDASFGCERLTALDCKNRSDGFMTVTLAELPKLHAIVYANISQDECRGSLKKCSCQPMPRQHQLCRTRCVIWVTELIDLRMSSHPTQDIFVRL</sequence>
<evidence type="ECO:0000259" key="1">
    <source>
        <dbReference type="Pfam" id="PF08276"/>
    </source>
</evidence>
<dbReference type="GeneID" id="120256036"/>
<proteinExistence type="predicted"/>
<protein>
    <submittedName>
        <fullName evidence="3">Receptor-like serine/threonine-protein kinase SD1-8</fullName>
    </submittedName>
</protein>
<name>A0AB40AY39_DIOCR</name>
<evidence type="ECO:0000313" key="2">
    <source>
        <dbReference type="Proteomes" id="UP001515500"/>
    </source>
</evidence>
<evidence type="ECO:0000313" key="3">
    <source>
        <dbReference type="RefSeq" id="XP_039119743.1"/>
    </source>
</evidence>
<reference evidence="3" key="1">
    <citation type="submission" date="2025-08" db="UniProtKB">
        <authorList>
            <consortium name="RefSeq"/>
        </authorList>
    </citation>
    <scope>IDENTIFICATION</scope>
</reference>
<dbReference type="Pfam" id="PF08276">
    <property type="entry name" value="PAN_2"/>
    <property type="match status" value="1"/>
</dbReference>
<keyword evidence="2" id="KW-1185">Reference proteome</keyword>
<gene>
    <name evidence="3" type="primary">LOC120256036</name>
</gene>
<feature type="domain" description="Apple" evidence="1">
    <location>
        <begin position="75"/>
        <end position="139"/>
    </location>
</feature>
<dbReference type="PANTHER" id="PTHR32444:SF183">
    <property type="entry name" value="APPLE DOMAIN-CONTAINING PROTEIN"/>
    <property type="match status" value="1"/>
</dbReference>